<accession>A0ACC6P0Q4</accession>
<dbReference type="Proteomes" id="UP001364695">
    <property type="component" value="Unassembled WGS sequence"/>
</dbReference>
<comment type="caution">
    <text evidence="1">The sequence shown here is derived from an EMBL/GenBank/DDBJ whole genome shotgun (WGS) entry which is preliminary data.</text>
</comment>
<evidence type="ECO:0000313" key="1">
    <source>
        <dbReference type="EMBL" id="MEJ7137821.1"/>
    </source>
</evidence>
<sequence length="164" mass="17816">MTISPHLAAGHRLPQGWMTGLVLTAVLALGGCASVQLPAVVADLPIIGTKPLTPQEKQAWLDYRVQAAQHLVQANPQGTYMGEVPEPLLAIPVLEIELNADGSVADIEVKREPSQALDTVELAKAAVRRAAPFAPVGQLPKPWRFSEIFLFNDDRRFKPAILDR</sequence>
<keyword evidence="2" id="KW-1185">Reference proteome</keyword>
<evidence type="ECO:0000313" key="2">
    <source>
        <dbReference type="Proteomes" id="UP001364695"/>
    </source>
</evidence>
<dbReference type="EMBL" id="JAWDIE010000006">
    <property type="protein sequence ID" value="MEJ7137821.1"/>
    <property type="molecule type" value="Genomic_DNA"/>
</dbReference>
<reference evidence="1" key="1">
    <citation type="submission" date="2023-10" db="EMBL/GenBank/DDBJ databases">
        <title>Amphibacter perezi, gen. nov., sp. nov. a novel taxa of the family Comamonadaceae, class Betaproteobacteria isolated from the skin microbiota of Pelophylax perezi from different populations.</title>
        <authorList>
            <person name="Costa S."/>
            <person name="Proenca D.N."/>
            <person name="Lopes I."/>
            <person name="Morais P.V."/>
        </authorList>
    </citation>
    <scope>NUCLEOTIDE SEQUENCE</scope>
    <source>
        <strain evidence="1">SL12-8</strain>
    </source>
</reference>
<organism evidence="1 2">
    <name type="scientific">Amphibiibacter pelophylacis</name>
    <dbReference type="NCBI Taxonomy" id="1799477"/>
    <lineage>
        <taxon>Bacteria</taxon>
        <taxon>Pseudomonadati</taxon>
        <taxon>Pseudomonadota</taxon>
        <taxon>Betaproteobacteria</taxon>
        <taxon>Burkholderiales</taxon>
        <taxon>Sphaerotilaceae</taxon>
        <taxon>Amphibiibacter</taxon>
    </lineage>
</organism>
<proteinExistence type="predicted"/>
<protein>
    <submittedName>
        <fullName evidence="1">Energy transducer TonB</fullName>
    </submittedName>
</protein>
<name>A0ACC6P0Q4_9BURK</name>
<gene>
    <name evidence="1" type="ORF">RV045_05155</name>
</gene>